<keyword evidence="1" id="KW-0472">Membrane</keyword>
<comment type="caution">
    <text evidence="2">The sequence shown here is derived from an EMBL/GenBank/DDBJ whole genome shotgun (WGS) entry which is preliminary data.</text>
</comment>
<dbReference type="Proteomes" id="UP000178851">
    <property type="component" value="Unassembled WGS sequence"/>
</dbReference>
<sequence length="88" mass="9762">MESLAFLDLAISVGILIISVSFAYAAYNFIQTLKPLKTILQRVDDATKGIEIVREGVKLGVKSVLDEVIKKLKEGGDKKWANQPKKEE</sequence>
<dbReference type="EMBL" id="MGGI01000007">
    <property type="protein sequence ID" value="OGM27150.1"/>
    <property type="molecule type" value="Genomic_DNA"/>
</dbReference>
<gene>
    <name evidence="2" type="ORF">A2627_05945</name>
</gene>
<keyword evidence="1" id="KW-1133">Transmembrane helix</keyword>
<keyword evidence="1" id="KW-0812">Transmembrane</keyword>
<reference evidence="2 3" key="1">
    <citation type="journal article" date="2016" name="Nat. Commun.">
        <title>Thousands of microbial genomes shed light on interconnected biogeochemical processes in an aquifer system.</title>
        <authorList>
            <person name="Anantharaman K."/>
            <person name="Brown C.T."/>
            <person name="Hug L.A."/>
            <person name="Sharon I."/>
            <person name="Castelle C.J."/>
            <person name="Probst A.J."/>
            <person name="Thomas B.C."/>
            <person name="Singh A."/>
            <person name="Wilkins M.J."/>
            <person name="Karaoz U."/>
            <person name="Brodie E.L."/>
            <person name="Williams K.H."/>
            <person name="Hubbard S.S."/>
            <person name="Banfield J.F."/>
        </authorList>
    </citation>
    <scope>NUCLEOTIDE SEQUENCE [LARGE SCALE GENOMIC DNA]</scope>
</reference>
<dbReference type="AlphaFoldDB" id="A0A1F7YIY0"/>
<evidence type="ECO:0000256" key="1">
    <source>
        <dbReference type="SAM" id="Phobius"/>
    </source>
</evidence>
<evidence type="ECO:0000313" key="3">
    <source>
        <dbReference type="Proteomes" id="UP000178851"/>
    </source>
</evidence>
<organism evidence="2 3">
    <name type="scientific">Candidatus Woesebacteria bacterium RIFCSPHIGHO2_01_FULL_39_28</name>
    <dbReference type="NCBI Taxonomy" id="1802496"/>
    <lineage>
        <taxon>Bacteria</taxon>
        <taxon>Candidatus Woeseibacteriota</taxon>
    </lineage>
</organism>
<feature type="transmembrane region" description="Helical" evidence="1">
    <location>
        <begin position="6"/>
        <end position="27"/>
    </location>
</feature>
<accession>A0A1F7YIY0</accession>
<protein>
    <submittedName>
        <fullName evidence="2">Uncharacterized protein</fullName>
    </submittedName>
</protein>
<proteinExistence type="predicted"/>
<evidence type="ECO:0000313" key="2">
    <source>
        <dbReference type="EMBL" id="OGM27150.1"/>
    </source>
</evidence>
<name>A0A1F7YIY0_9BACT</name>